<dbReference type="Proteomes" id="UP001165080">
    <property type="component" value="Unassembled WGS sequence"/>
</dbReference>
<dbReference type="EMBL" id="BRXU01000015">
    <property type="protein sequence ID" value="GLC56400.1"/>
    <property type="molecule type" value="Genomic_DNA"/>
</dbReference>
<comment type="caution">
    <text evidence="7">The sequence shown here is derived from an EMBL/GenBank/DDBJ whole genome shotgun (WGS) entry which is preliminary data.</text>
</comment>
<evidence type="ECO:0000256" key="5">
    <source>
        <dbReference type="SAM" id="MobiDB-lite"/>
    </source>
</evidence>
<evidence type="ECO:0000256" key="2">
    <source>
        <dbReference type="ARBA" id="ARBA00022771"/>
    </source>
</evidence>
<dbReference type="GO" id="GO:0008270">
    <property type="term" value="F:zinc ion binding"/>
    <property type="evidence" value="ECO:0007669"/>
    <property type="project" value="UniProtKB-KW"/>
</dbReference>
<keyword evidence="8" id="KW-1185">Reference proteome</keyword>
<keyword evidence="1" id="KW-0479">Metal-binding</keyword>
<reference evidence="7 8" key="1">
    <citation type="journal article" date="2023" name="Commun. Biol.">
        <title>Reorganization of the ancestral sex-determining regions during the evolution of trioecy in Pleodorina starrii.</title>
        <authorList>
            <person name="Takahashi K."/>
            <person name="Suzuki S."/>
            <person name="Kawai-Toyooka H."/>
            <person name="Yamamoto K."/>
            <person name="Hamaji T."/>
            <person name="Ootsuki R."/>
            <person name="Yamaguchi H."/>
            <person name="Kawachi M."/>
            <person name="Higashiyama T."/>
            <person name="Nozaki H."/>
        </authorList>
    </citation>
    <scope>NUCLEOTIDE SEQUENCE [LARGE SCALE GENOMIC DNA]</scope>
    <source>
        <strain evidence="7 8">NIES-4479</strain>
    </source>
</reference>
<evidence type="ECO:0000313" key="7">
    <source>
        <dbReference type="EMBL" id="GLC56400.1"/>
    </source>
</evidence>
<evidence type="ECO:0000259" key="6">
    <source>
        <dbReference type="PROSITE" id="PS50865"/>
    </source>
</evidence>
<evidence type="ECO:0000256" key="3">
    <source>
        <dbReference type="ARBA" id="ARBA00022833"/>
    </source>
</evidence>
<dbReference type="PROSITE" id="PS50865">
    <property type="entry name" value="ZF_MYND_2"/>
    <property type="match status" value="1"/>
</dbReference>
<feature type="compositionally biased region" description="Basic residues" evidence="5">
    <location>
        <begin position="498"/>
        <end position="508"/>
    </location>
</feature>
<proteinExistence type="predicted"/>
<feature type="domain" description="MYND-type" evidence="6">
    <location>
        <begin position="7"/>
        <end position="56"/>
    </location>
</feature>
<feature type="region of interest" description="Disordered" evidence="5">
    <location>
        <begin position="203"/>
        <end position="238"/>
    </location>
</feature>
<dbReference type="Gene3D" id="6.10.140.2220">
    <property type="match status" value="1"/>
</dbReference>
<dbReference type="InterPro" id="IPR002893">
    <property type="entry name" value="Znf_MYND"/>
</dbReference>
<accession>A0A9W6F5D9</accession>
<evidence type="ECO:0000256" key="4">
    <source>
        <dbReference type="PROSITE-ProRule" id="PRU00134"/>
    </source>
</evidence>
<evidence type="ECO:0000256" key="1">
    <source>
        <dbReference type="ARBA" id="ARBA00022723"/>
    </source>
</evidence>
<feature type="region of interest" description="Disordered" evidence="5">
    <location>
        <begin position="353"/>
        <end position="406"/>
    </location>
</feature>
<feature type="compositionally biased region" description="Gly residues" evidence="5">
    <location>
        <begin position="224"/>
        <end position="236"/>
    </location>
</feature>
<gene>
    <name evidence="7" type="primary">PLEST003779</name>
    <name evidence="7" type="ORF">PLESTB_001100700</name>
</gene>
<dbReference type="SUPFAM" id="SSF144232">
    <property type="entry name" value="HIT/MYND zinc finger-like"/>
    <property type="match status" value="1"/>
</dbReference>
<dbReference type="Pfam" id="PF01753">
    <property type="entry name" value="zf-MYND"/>
    <property type="match status" value="1"/>
</dbReference>
<evidence type="ECO:0000313" key="8">
    <source>
        <dbReference type="Proteomes" id="UP001165080"/>
    </source>
</evidence>
<feature type="compositionally biased region" description="Gly residues" evidence="5">
    <location>
        <begin position="386"/>
        <end position="406"/>
    </location>
</feature>
<protein>
    <recommendedName>
        <fullName evidence="6">MYND-type domain-containing protein</fullName>
    </recommendedName>
</protein>
<feature type="region of interest" description="Disordered" evidence="5">
    <location>
        <begin position="485"/>
        <end position="508"/>
    </location>
</feature>
<keyword evidence="2 4" id="KW-0863">Zinc-finger</keyword>
<organism evidence="7 8">
    <name type="scientific">Pleodorina starrii</name>
    <dbReference type="NCBI Taxonomy" id="330485"/>
    <lineage>
        <taxon>Eukaryota</taxon>
        <taxon>Viridiplantae</taxon>
        <taxon>Chlorophyta</taxon>
        <taxon>core chlorophytes</taxon>
        <taxon>Chlorophyceae</taxon>
        <taxon>CS clade</taxon>
        <taxon>Chlamydomonadales</taxon>
        <taxon>Volvocaceae</taxon>
        <taxon>Pleodorina</taxon>
    </lineage>
</organism>
<feature type="compositionally biased region" description="Low complexity" evidence="5">
    <location>
        <begin position="365"/>
        <end position="385"/>
    </location>
</feature>
<dbReference type="AlphaFoldDB" id="A0A9W6F5D9"/>
<name>A0A9W6F5D9_9CHLO</name>
<sequence length="508" mass="51303">MADLDRCAACGLAASSDREGTSAGVTLKRCSRCGRVAYCSRGCQAQHWRQIHKQQCTPRPSPPPSQQQQVTAAAAAEAAPATAAVTPAAAAASAVAAAPAAADGQVGGTEVAAAVSPAAAAGGTADGDGGGALPPGTCPMPLSALMSEVLAGFEATHRGMDGLRFVSANMGSPAGGGGGGRGSGDGISFRIVQREVASPFGDPVRSLEDWLAPPPGGRGSGRRAAGGDGGGGGGGAAAATADHSTLAAYWATRTQNNCLAINQALYDVLKAVRDRYGYRYVYGKRDVLGGGVATTTTPPPPPPPGVVLELSSLCARTLGVTVRRVGWVVEPPMVSRLPSSPDNEVHHHYVTLRAWRPPPPPPSSPAAAAAAPSSAVAAEDSEGGLPDQGGVSGGGGGDGGSAGSSGGDDDVFALDCSYAQYGALTAGGRPCAVVPERELLGEIACKVRQLGPAELEHTRRALSYDSLVVGKRRAARDRALAFLARELKPQPQPQFQPKQRRRGPGRGR</sequence>
<keyword evidence="3" id="KW-0862">Zinc</keyword>